<feature type="non-terminal residue" evidence="2">
    <location>
        <position position="64"/>
    </location>
</feature>
<feature type="non-terminal residue" evidence="2">
    <location>
        <position position="1"/>
    </location>
</feature>
<reference evidence="2" key="1">
    <citation type="submission" date="2019-09" db="EMBL/GenBank/DDBJ databases">
        <title>Bird 10,000 Genomes (B10K) Project - Family phase.</title>
        <authorList>
            <person name="Zhang G."/>
        </authorList>
    </citation>
    <scope>NUCLEOTIDE SEQUENCE</scope>
    <source>
        <strain evidence="2">B10K-DU-001-08</strain>
        <tissue evidence="2">Muscle</tissue>
    </source>
</reference>
<comment type="caution">
    <text evidence="2">The sequence shown here is derived from an EMBL/GenBank/DDBJ whole genome shotgun (WGS) entry which is preliminary data.</text>
</comment>
<dbReference type="Proteomes" id="UP000613066">
    <property type="component" value="Unassembled WGS sequence"/>
</dbReference>
<keyword evidence="1" id="KW-0732">Signal</keyword>
<dbReference type="OrthoDB" id="9201750at2759"/>
<evidence type="ECO:0000256" key="1">
    <source>
        <dbReference type="SAM" id="SignalP"/>
    </source>
</evidence>
<gene>
    <name evidence="2" type="primary">Cygn_0</name>
    <name evidence="3" type="synonym">Cygn_1</name>
    <name evidence="2" type="ORF">PENPIL_R02070</name>
    <name evidence="3" type="ORF">PENPIL_R09997</name>
</gene>
<name>A0A851NTN5_9GALL</name>
<organism evidence="2 4">
    <name type="scientific">Penelope pileata</name>
    <dbReference type="NCBI Taxonomy" id="1118817"/>
    <lineage>
        <taxon>Eukaryota</taxon>
        <taxon>Metazoa</taxon>
        <taxon>Chordata</taxon>
        <taxon>Craniata</taxon>
        <taxon>Vertebrata</taxon>
        <taxon>Euteleostomi</taxon>
        <taxon>Archelosauria</taxon>
        <taxon>Archosauria</taxon>
        <taxon>Dinosauria</taxon>
        <taxon>Saurischia</taxon>
        <taxon>Theropoda</taxon>
        <taxon>Coelurosauria</taxon>
        <taxon>Aves</taxon>
        <taxon>Neognathae</taxon>
        <taxon>Galloanserae</taxon>
        <taxon>Galliformes</taxon>
        <taxon>Cracidae</taxon>
        <taxon>Penelope</taxon>
    </lineage>
</organism>
<feature type="chain" id="PRO_5036241506" evidence="1">
    <location>
        <begin position="23"/>
        <end position="64"/>
    </location>
</feature>
<protein>
    <submittedName>
        <fullName evidence="2">CYGN protein</fullName>
    </submittedName>
</protein>
<evidence type="ECO:0000313" key="2">
    <source>
        <dbReference type="EMBL" id="NXC41512.1"/>
    </source>
</evidence>
<feature type="signal peptide" evidence="1">
    <location>
        <begin position="1"/>
        <end position="22"/>
    </location>
</feature>
<dbReference type="Gene3D" id="3.10.360.10">
    <property type="entry name" value="Antimicrobial Peptide, Beta-defensin 2, Chain A"/>
    <property type="match status" value="1"/>
</dbReference>
<dbReference type="EMBL" id="WBMW01001863">
    <property type="protein sequence ID" value="NXC41512.1"/>
    <property type="molecule type" value="Genomic_DNA"/>
</dbReference>
<dbReference type="Pfam" id="PF08189">
    <property type="entry name" value="Meleagrin"/>
    <property type="match status" value="1"/>
</dbReference>
<accession>A0A851NTN5</accession>
<keyword evidence="4" id="KW-1185">Reference proteome</keyword>
<sequence>MRFLCLVFAAFLLVSLATPAYGEVLLYCPKNIGRCSSKCTKVETWGRSYDCKLFCCLPPSWKGK</sequence>
<evidence type="ECO:0000313" key="4">
    <source>
        <dbReference type="Proteomes" id="UP000613066"/>
    </source>
</evidence>
<dbReference type="EMBL" id="WBMW01001863">
    <property type="protein sequence ID" value="NXC41520.1"/>
    <property type="molecule type" value="Genomic_DNA"/>
</dbReference>
<evidence type="ECO:0000313" key="3">
    <source>
        <dbReference type="EMBL" id="NXC41520.1"/>
    </source>
</evidence>
<dbReference type="AlphaFoldDB" id="A0A851NTN5"/>
<dbReference type="InterPro" id="IPR012573">
    <property type="entry name" value="Meleagrin/Cygnin"/>
</dbReference>
<proteinExistence type="predicted"/>